<dbReference type="KEGG" id="hadh:FRZ61_49960"/>
<sequence>MPITLSDAVDDLLKRPTQDPGRLDTLATHCIEAFAREGLPGVQGGKANEVGIRGLGRQKDWDLAYVLAGKPRLLISLKSILKNLAGTVPNRLDDLMGEAANVQQLSPEIVIGYVVIVDEHEDSKRRDGSTWADHFESNLRKIAIRKAPLWNQGLIEAAWLIRINSSRPPGQRISHVEDMDAKGTTFFKALLDELYLREPTLKPSPALNNL</sequence>
<dbReference type="Proteomes" id="UP000325797">
    <property type="component" value="Chromosome"/>
</dbReference>
<name>A0A5J6N587_9PROT</name>
<dbReference type="RefSeq" id="WP_151120343.1">
    <property type="nucleotide sequence ID" value="NZ_CP042582.1"/>
</dbReference>
<organism evidence="1 2">
    <name type="scientific">Hypericibacter adhaerens</name>
    <dbReference type="NCBI Taxonomy" id="2602016"/>
    <lineage>
        <taxon>Bacteria</taxon>
        <taxon>Pseudomonadati</taxon>
        <taxon>Pseudomonadota</taxon>
        <taxon>Alphaproteobacteria</taxon>
        <taxon>Rhodospirillales</taxon>
        <taxon>Dongiaceae</taxon>
        <taxon>Hypericibacter</taxon>
    </lineage>
</organism>
<keyword evidence="2" id="KW-1185">Reference proteome</keyword>
<proteinExistence type="predicted"/>
<evidence type="ECO:0000313" key="1">
    <source>
        <dbReference type="EMBL" id="QEX25051.1"/>
    </source>
</evidence>
<dbReference type="EMBL" id="CP042582">
    <property type="protein sequence ID" value="QEX25051.1"/>
    <property type="molecule type" value="Genomic_DNA"/>
</dbReference>
<dbReference type="AlphaFoldDB" id="A0A5J6N587"/>
<accession>A0A5J6N587</accession>
<reference evidence="1 2" key="1">
    <citation type="submission" date="2019-08" db="EMBL/GenBank/DDBJ databases">
        <title>Hyperibacter terrae gen. nov., sp. nov. and Hyperibacter viscosus sp. nov., two new members in the family Rhodospirillaceae isolated from the rhizosphere of Hypericum perforatum.</title>
        <authorList>
            <person name="Noviana Z."/>
        </authorList>
    </citation>
    <scope>NUCLEOTIDE SEQUENCE [LARGE SCALE GENOMIC DNA]</scope>
    <source>
        <strain evidence="1 2">R5959</strain>
    </source>
</reference>
<evidence type="ECO:0000313" key="2">
    <source>
        <dbReference type="Proteomes" id="UP000325797"/>
    </source>
</evidence>
<dbReference type="OrthoDB" id="31500at2"/>
<evidence type="ECO:0008006" key="3">
    <source>
        <dbReference type="Google" id="ProtNLM"/>
    </source>
</evidence>
<protein>
    <recommendedName>
        <fullName evidence="3">Restriction endonuclease</fullName>
    </recommendedName>
</protein>
<gene>
    <name evidence="1" type="ORF">FRZ61_49960</name>
</gene>